<organism evidence="1 2">
    <name type="scientific">Colletotrichum musicola</name>
    <dbReference type="NCBI Taxonomy" id="2175873"/>
    <lineage>
        <taxon>Eukaryota</taxon>
        <taxon>Fungi</taxon>
        <taxon>Dikarya</taxon>
        <taxon>Ascomycota</taxon>
        <taxon>Pezizomycotina</taxon>
        <taxon>Sordariomycetes</taxon>
        <taxon>Hypocreomycetidae</taxon>
        <taxon>Glomerellales</taxon>
        <taxon>Glomerellaceae</taxon>
        <taxon>Colletotrichum</taxon>
        <taxon>Colletotrichum orchidearum species complex</taxon>
    </lineage>
</organism>
<keyword evidence="2" id="KW-1185">Reference proteome</keyword>
<reference evidence="1" key="1">
    <citation type="journal article" date="2020" name="Phytopathology">
        <title>Genome Sequence Resources of Colletotrichum truncatum, C. plurivorum, C. musicola, and C. sojae: Four Species Pathogenic to Soybean (Glycine max).</title>
        <authorList>
            <person name="Rogerio F."/>
            <person name="Boufleur T.R."/>
            <person name="Ciampi-Guillardi M."/>
            <person name="Sukno S.A."/>
            <person name="Thon M.R."/>
            <person name="Massola Junior N.S."/>
            <person name="Baroncelli R."/>
        </authorList>
    </citation>
    <scope>NUCLEOTIDE SEQUENCE</scope>
    <source>
        <strain evidence="1">LFN0074</strain>
    </source>
</reference>
<evidence type="ECO:0000313" key="1">
    <source>
        <dbReference type="EMBL" id="KAF6810209.1"/>
    </source>
</evidence>
<protein>
    <submittedName>
        <fullName evidence="1">Uncharacterized protein</fullName>
    </submittedName>
</protein>
<dbReference type="Proteomes" id="UP000639643">
    <property type="component" value="Unassembled WGS sequence"/>
</dbReference>
<dbReference type="AlphaFoldDB" id="A0A8H6JBT1"/>
<evidence type="ECO:0000313" key="2">
    <source>
        <dbReference type="Proteomes" id="UP000639643"/>
    </source>
</evidence>
<name>A0A8H6JBT1_9PEZI</name>
<accession>A0A8H6JBT1</accession>
<comment type="caution">
    <text evidence="1">The sequence shown here is derived from an EMBL/GenBank/DDBJ whole genome shotgun (WGS) entry which is preliminary data.</text>
</comment>
<proteinExistence type="predicted"/>
<sequence>MEAKQCSTRIETKRGGVRRSGRLFIPSVEVGQLHGSEELDIAATPNLHARPTVTGRPQTYTHLADLKPTVGVQQLGGQRFAPLQDYQRNGLIGLRAPRAGGLAAGGFLMSTWPRALIVPVPNSLASHLHPCLQAERLCRGGLDQIRPMQTRLPVQILLFADIDIRPLSNVLLYGGGLYSWFPTSGCSISSPKRVVDMISPIGGKAVLRADNELSFCSVVMACLGSAGESGSCVRLTSQEIFNVTPFGAEVWKSRLSSDSSGLHGRPFVWALVQTVGSCVRLSHPIAVLSYLRGA</sequence>
<dbReference type="EMBL" id="WIGM01000861">
    <property type="protein sequence ID" value="KAF6810209.1"/>
    <property type="molecule type" value="Genomic_DNA"/>
</dbReference>
<gene>
    <name evidence="1" type="ORF">CMUS01_13514</name>
</gene>